<keyword evidence="2" id="KW-1185">Reference proteome</keyword>
<evidence type="ECO:0000313" key="1">
    <source>
        <dbReference type="EMBL" id="QUC66076.1"/>
    </source>
</evidence>
<name>A0AC61N3R1_9FIRM</name>
<protein>
    <submittedName>
        <fullName evidence="1">HlyC/CorC family transporter</fullName>
    </submittedName>
</protein>
<evidence type="ECO:0000313" key="2">
    <source>
        <dbReference type="Proteomes" id="UP000682782"/>
    </source>
</evidence>
<reference evidence="1" key="1">
    <citation type="submission" date="2021-01" db="EMBL/GenBank/DDBJ databases">
        <title>Complete genome sequence of Clostridiales bacterium R-7.</title>
        <authorList>
            <person name="Mahoney-Kurpe S.C."/>
            <person name="Palevich N."/>
            <person name="Koike S."/>
            <person name="Moon C.D."/>
            <person name="Attwood G.T."/>
        </authorList>
    </citation>
    <scope>NUCLEOTIDE SEQUENCE</scope>
    <source>
        <strain evidence="1">R-7</strain>
    </source>
</reference>
<accession>A0AC61N3R1</accession>
<sequence length="432" mass="48413">MGLWLALILCIALSAFFSATETAYSACNRVKLKTVDGPRKEKAQTALSLLEKYDSLITTVLIGNNLVNIVGTAIATLLFTTRILPGQEDLATTIASIMMTVLVLFLGEVGPKTLAKQQPEKYAMSVSHVIRFLVTVLKPLDWLFALWRKLLAKLVKPEQEESQIEDELMTMIDEAQTEGDIEEEEGELIRSAIEFNDQNAADIMTPRVDVTALEDNATIEEAADAFRDTWFSRIPVYHEDLDHIIGILHEKDFYKMTHEGITDITKIMKEPVFAPASLSISNLLKLFRTSQTHLIVLLDEFGGTDGIVTMEDVLEELVGEIYDEHDEVSEEVVEQEDGTLIVDGNMQLEELLAKFGVEDDEYDADTVGGWASEMLEKVPEVGDSFTLDHHQFTVTEMDGFRVTRMQVTEVPEETEAAEEEQEAEVPEEEESN</sequence>
<dbReference type="EMBL" id="CP068393">
    <property type="protein sequence ID" value="QUC66076.1"/>
    <property type="molecule type" value="Genomic_DNA"/>
</dbReference>
<proteinExistence type="predicted"/>
<gene>
    <name evidence="1" type="ORF">JYE49_09360</name>
</gene>
<dbReference type="Proteomes" id="UP000682782">
    <property type="component" value="Chromosome"/>
</dbReference>
<organism evidence="1 2">
    <name type="scientific">Aristaeella hokkaidonensis</name>
    <dbReference type="NCBI Taxonomy" id="3046382"/>
    <lineage>
        <taxon>Bacteria</taxon>
        <taxon>Bacillati</taxon>
        <taxon>Bacillota</taxon>
        <taxon>Clostridia</taxon>
        <taxon>Eubacteriales</taxon>
        <taxon>Aristaeellaceae</taxon>
        <taxon>Aristaeella</taxon>
    </lineage>
</organism>